<keyword evidence="3" id="KW-0804">Transcription</keyword>
<accession>A0A1G5I988</accession>
<dbReference type="Pfam" id="PF00392">
    <property type="entry name" value="GntR"/>
    <property type="match status" value="1"/>
</dbReference>
<dbReference type="InterPro" id="IPR036390">
    <property type="entry name" value="WH_DNA-bd_sf"/>
</dbReference>
<dbReference type="InterPro" id="IPR008920">
    <property type="entry name" value="TF_FadR/GntR_C"/>
</dbReference>
<reference evidence="5 6" key="1">
    <citation type="submission" date="2016-10" db="EMBL/GenBank/DDBJ databases">
        <authorList>
            <person name="de Groot N.N."/>
        </authorList>
    </citation>
    <scope>NUCLEOTIDE SEQUENCE [LARGE SCALE GENOMIC DNA]</scope>
    <source>
        <strain evidence="5 6">AA1</strain>
    </source>
</reference>
<evidence type="ECO:0000256" key="1">
    <source>
        <dbReference type="ARBA" id="ARBA00023015"/>
    </source>
</evidence>
<dbReference type="PANTHER" id="PTHR43537:SF5">
    <property type="entry name" value="UXU OPERON TRANSCRIPTIONAL REGULATOR"/>
    <property type="match status" value="1"/>
</dbReference>
<dbReference type="PRINTS" id="PR00035">
    <property type="entry name" value="HTHGNTR"/>
</dbReference>
<evidence type="ECO:0000256" key="3">
    <source>
        <dbReference type="ARBA" id="ARBA00023163"/>
    </source>
</evidence>
<dbReference type="InterPro" id="IPR000524">
    <property type="entry name" value="Tscrpt_reg_HTH_GntR"/>
</dbReference>
<keyword evidence="6" id="KW-1185">Reference proteome</keyword>
<gene>
    <name evidence="5" type="ORF">SAMN05216233_11882</name>
</gene>
<keyword evidence="1" id="KW-0805">Transcription regulation</keyword>
<keyword evidence="2 5" id="KW-0238">DNA-binding</keyword>
<feature type="domain" description="HTH gntR-type" evidence="4">
    <location>
        <begin position="21"/>
        <end position="89"/>
    </location>
</feature>
<dbReference type="CDD" id="cd07377">
    <property type="entry name" value="WHTH_GntR"/>
    <property type="match status" value="1"/>
</dbReference>
<dbReference type="OrthoDB" id="5343675at2"/>
<dbReference type="EMBL" id="FMUX01000018">
    <property type="protein sequence ID" value="SCY72613.1"/>
    <property type="molecule type" value="Genomic_DNA"/>
</dbReference>
<evidence type="ECO:0000313" key="6">
    <source>
        <dbReference type="Proteomes" id="UP000198870"/>
    </source>
</evidence>
<dbReference type="SUPFAM" id="SSF46785">
    <property type="entry name" value="Winged helix' DNA-binding domain"/>
    <property type="match status" value="1"/>
</dbReference>
<dbReference type="SUPFAM" id="SSF48008">
    <property type="entry name" value="GntR ligand-binding domain-like"/>
    <property type="match status" value="1"/>
</dbReference>
<dbReference type="Pfam" id="PF07729">
    <property type="entry name" value="FCD"/>
    <property type="match status" value="1"/>
</dbReference>
<dbReference type="SMART" id="SM00345">
    <property type="entry name" value="HTH_GNTR"/>
    <property type="match status" value="1"/>
</dbReference>
<dbReference type="AlphaFoldDB" id="A0A1G5I988"/>
<dbReference type="GO" id="GO:0003700">
    <property type="term" value="F:DNA-binding transcription factor activity"/>
    <property type="evidence" value="ECO:0007669"/>
    <property type="project" value="InterPro"/>
</dbReference>
<dbReference type="STRING" id="419481.SAMN05216233_11882"/>
<protein>
    <submittedName>
        <fullName evidence="5">DNA-binding transcriptional regulator, FadR family</fullName>
    </submittedName>
</protein>
<dbReference type="GO" id="GO:0003677">
    <property type="term" value="F:DNA binding"/>
    <property type="evidence" value="ECO:0007669"/>
    <property type="project" value="UniProtKB-KW"/>
</dbReference>
<dbReference type="PROSITE" id="PS50949">
    <property type="entry name" value="HTH_GNTR"/>
    <property type="match status" value="1"/>
</dbReference>
<proteinExistence type="predicted"/>
<evidence type="ECO:0000259" key="4">
    <source>
        <dbReference type="PROSITE" id="PS50949"/>
    </source>
</evidence>
<sequence length="265" mass="29480">MEEYFSDGATLLAHADSASHPKVRWIVIEHFLHQILSGNIKTGEALPHVNDICERLQVSRTAVREAVGFLSAKGLLTAKAGSGTRVRPLAEWSLLDTEVISWLRDSRMSVELLEHMLEVRMILEPEAAALASVRATTEQIRAIEDALKEMETGETHRGPESTQGDIDFHTRILDASGNIILARMRALIGMSIELSVRLTFTRVPSIKESLDGHRNILDAIRSRNPEKARSAAARVVYFAVRDLRELNIPVRPDSLYILTKGDTKG</sequence>
<dbReference type="Proteomes" id="UP000198870">
    <property type="component" value="Unassembled WGS sequence"/>
</dbReference>
<evidence type="ECO:0000256" key="2">
    <source>
        <dbReference type="ARBA" id="ARBA00023125"/>
    </source>
</evidence>
<dbReference type="SMART" id="SM00895">
    <property type="entry name" value="FCD"/>
    <property type="match status" value="1"/>
</dbReference>
<dbReference type="InterPro" id="IPR036388">
    <property type="entry name" value="WH-like_DNA-bd_sf"/>
</dbReference>
<name>A0A1G5I988_9BACT</name>
<dbReference type="InterPro" id="IPR011711">
    <property type="entry name" value="GntR_C"/>
</dbReference>
<dbReference type="RefSeq" id="WP_092213510.1">
    <property type="nucleotide sequence ID" value="NZ_FMUX01000018.1"/>
</dbReference>
<evidence type="ECO:0000313" key="5">
    <source>
        <dbReference type="EMBL" id="SCY72613.1"/>
    </source>
</evidence>
<dbReference type="Gene3D" id="1.10.10.10">
    <property type="entry name" value="Winged helix-like DNA-binding domain superfamily/Winged helix DNA-binding domain"/>
    <property type="match status" value="1"/>
</dbReference>
<dbReference type="PANTHER" id="PTHR43537">
    <property type="entry name" value="TRANSCRIPTIONAL REGULATOR, GNTR FAMILY"/>
    <property type="match status" value="1"/>
</dbReference>
<organism evidence="5 6">
    <name type="scientific">Desulfoluna spongiiphila</name>
    <dbReference type="NCBI Taxonomy" id="419481"/>
    <lineage>
        <taxon>Bacteria</taxon>
        <taxon>Pseudomonadati</taxon>
        <taxon>Thermodesulfobacteriota</taxon>
        <taxon>Desulfobacteria</taxon>
        <taxon>Desulfobacterales</taxon>
        <taxon>Desulfolunaceae</taxon>
        <taxon>Desulfoluna</taxon>
    </lineage>
</organism>
<dbReference type="Gene3D" id="1.20.120.530">
    <property type="entry name" value="GntR ligand-binding domain-like"/>
    <property type="match status" value="1"/>
</dbReference>